<dbReference type="Proteomes" id="UP000499080">
    <property type="component" value="Unassembled WGS sequence"/>
</dbReference>
<evidence type="ECO:0000313" key="2">
    <source>
        <dbReference type="Proteomes" id="UP000499080"/>
    </source>
</evidence>
<gene>
    <name evidence="1" type="ORF">AVEN_232474_1</name>
</gene>
<feature type="non-terminal residue" evidence="1">
    <location>
        <position position="1"/>
    </location>
</feature>
<dbReference type="AlphaFoldDB" id="A0A4Y2QQW2"/>
<organism evidence="1 2">
    <name type="scientific">Araneus ventricosus</name>
    <name type="common">Orbweaver spider</name>
    <name type="synonym">Epeira ventricosa</name>
    <dbReference type="NCBI Taxonomy" id="182803"/>
    <lineage>
        <taxon>Eukaryota</taxon>
        <taxon>Metazoa</taxon>
        <taxon>Ecdysozoa</taxon>
        <taxon>Arthropoda</taxon>
        <taxon>Chelicerata</taxon>
        <taxon>Arachnida</taxon>
        <taxon>Araneae</taxon>
        <taxon>Araneomorphae</taxon>
        <taxon>Entelegynae</taxon>
        <taxon>Araneoidea</taxon>
        <taxon>Araneidae</taxon>
        <taxon>Araneus</taxon>
    </lineage>
</organism>
<proteinExistence type="predicted"/>
<name>A0A4Y2QQW2_ARAVE</name>
<keyword evidence="2" id="KW-1185">Reference proteome</keyword>
<dbReference type="EMBL" id="BGPR01014527">
    <property type="protein sequence ID" value="GBN65569.1"/>
    <property type="molecule type" value="Genomic_DNA"/>
</dbReference>
<accession>A0A4Y2QQW2</accession>
<comment type="caution">
    <text evidence="1">The sequence shown here is derived from an EMBL/GenBank/DDBJ whole genome shotgun (WGS) entry which is preliminary data.</text>
</comment>
<reference evidence="1 2" key="1">
    <citation type="journal article" date="2019" name="Sci. Rep.">
        <title>Orb-weaving spider Araneus ventricosus genome elucidates the spidroin gene catalogue.</title>
        <authorList>
            <person name="Kono N."/>
            <person name="Nakamura H."/>
            <person name="Ohtoshi R."/>
            <person name="Moran D.A.P."/>
            <person name="Shinohara A."/>
            <person name="Yoshida Y."/>
            <person name="Fujiwara M."/>
            <person name="Mori M."/>
            <person name="Tomita M."/>
            <person name="Arakawa K."/>
        </authorList>
    </citation>
    <scope>NUCLEOTIDE SEQUENCE [LARGE SCALE GENOMIC DNA]</scope>
</reference>
<protein>
    <submittedName>
        <fullName evidence="1">Uncharacterized protein</fullName>
    </submittedName>
</protein>
<evidence type="ECO:0000313" key="1">
    <source>
        <dbReference type="EMBL" id="GBN65569.1"/>
    </source>
</evidence>
<sequence>NLDDFVRLEGSLLHFMTDEDEFRQPDLEFQNSLPHHHRLHKMGLASCVPEKVYWNTGNVLSSIDPRTRKSRYSNFSQ</sequence>